<reference evidence="3" key="1">
    <citation type="submission" date="2017-09" db="EMBL/GenBank/DDBJ databases">
        <authorList>
            <person name="Varghese N."/>
            <person name="Submissions S."/>
        </authorList>
    </citation>
    <scope>NUCLEOTIDE SEQUENCE [LARGE SCALE GENOMIC DNA]</scope>
    <source>
        <strain evidence="3">CGMCC 1.12641</strain>
    </source>
</reference>
<evidence type="ECO:0000313" key="3">
    <source>
        <dbReference type="Proteomes" id="UP000219193"/>
    </source>
</evidence>
<feature type="chain" id="PRO_5012831970" evidence="1">
    <location>
        <begin position="23"/>
        <end position="705"/>
    </location>
</feature>
<name>A0A285X0R8_9FLAO</name>
<dbReference type="RefSeq" id="WP_097054739.1">
    <property type="nucleotide sequence ID" value="NZ_OCMF01000001.1"/>
</dbReference>
<proteinExistence type="predicted"/>
<dbReference type="AlphaFoldDB" id="A0A285X0R8"/>
<feature type="signal peptide" evidence="1">
    <location>
        <begin position="1"/>
        <end position="22"/>
    </location>
</feature>
<dbReference type="Proteomes" id="UP000219193">
    <property type="component" value="Unassembled WGS sequence"/>
</dbReference>
<organism evidence="2 3">
    <name type="scientific">Salinimicrobium sediminis</name>
    <dbReference type="NCBI Taxonomy" id="1343891"/>
    <lineage>
        <taxon>Bacteria</taxon>
        <taxon>Pseudomonadati</taxon>
        <taxon>Bacteroidota</taxon>
        <taxon>Flavobacteriia</taxon>
        <taxon>Flavobacteriales</taxon>
        <taxon>Flavobacteriaceae</taxon>
        <taxon>Salinimicrobium</taxon>
    </lineage>
</organism>
<dbReference type="EMBL" id="OCMF01000001">
    <property type="protein sequence ID" value="SOC78961.1"/>
    <property type="molecule type" value="Genomic_DNA"/>
</dbReference>
<dbReference type="OrthoDB" id="9808260at2"/>
<keyword evidence="3" id="KW-1185">Reference proteome</keyword>
<dbReference type="InterPro" id="IPR038636">
    <property type="entry name" value="Wzi_sf"/>
</dbReference>
<dbReference type="Gene3D" id="2.40.160.130">
    <property type="entry name" value="Capsule assembly protein Wzi"/>
    <property type="match status" value="1"/>
</dbReference>
<keyword evidence="1" id="KW-0732">Signal</keyword>
<evidence type="ECO:0000313" key="2">
    <source>
        <dbReference type="EMBL" id="SOC78961.1"/>
    </source>
</evidence>
<sequence>MIKLFPLLIFLLPFISSSQTYKGDPERFPQFSECENVDFEREEQCFATTLKAKVLGEFKLPEAVLKDNYEGELVVLFEVTKEGVFKSIYVDAAYPELKEEVNRIFETLPKVSPATYNSRAIDMQFRMPVKIPLERNSVESEFVSGSVEAIAAEVSSEESLLKEPVIEEYDQIKSLEFEHPRLQSEINIPLSHEFYSRFEDEVNRVGTNFHSASKPFLFSEVQPYYDFEAEFTALQKPAESWVGRKLWNEHLFTFQAEDYWFTVDFALDLQVGKDLDSDLDVTYNNTRAAIFQGGLGKNFNFYSVVYENQGRFADYFNHYAESLRPGSEGRAIIPGRGIAKSFMGQAYDYPVAEGYLSFSPGKYFNLQFGHGKNFIGDGYRSLLLSDVAAPYPFFKLNTTFWKVKYTNTWMSLRDVRPEVTGEGSYRTKFMANHYLSYNVTKRLNIGFFESVMWENDNNRGFDLNYLNPVIFYRAIEFSTGAQAGNAIIGLTGKYKWNDHFLSYGQWLIDEFSSTDVFGGEGSWKNKHGFQLGTKYFNAFNVEDLYLQLEYNQVRPYTYSHNTITLNYGHSNQSMAHLWGANFRELVAIARYNRGRYYGHVKAILGERGFDFSDSGAYYGGNIYRSEEDRPFETGVEIGQGNNTDSFYAETEVGYIVNPATNLKFFGSFIYRNFDPQVTTPANFDQTTYWINIGLRTDIFNWYFDM</sequence>
<dbReference type="Gene3D" id="3.30.1150.10">
    <property type="match status" value="1"/>
</dbReference>
<evidence type="ECO:0000256" key="1">
    <source>
        <dbReference type="SAM" id="SignalP"/>
    </source>
</evidence>
<gene>
    <name evidence="2" type="ORF">SAMN06296241_0481</name>
</gene>
<accession>A0A285X0R8</accession>
<protein>
    <submittedName>
        <fullName evidence="2">Protein involved in gliding motility RemB</fullName>
    </submittedName>
</protein>